<dbReference type="PROSITE" id="PS51869">
    <property type="entry name" value="APP_E1"/>
    <property type="match status" value="1"/>
</dbReference>
<dbReference type="GO" id="GO:0043005">
    <property type="term" value="C:neuron projection"/>
    <property type="evidence" value="ECO:0007669"/>
    <property type="project" value="TreeGrafter"/>
</dbReference>
<keyword evidence="8" id="KW-1185">Reference proteome</keyword>
<evidence type="ECO:0000256" key="2">
    <source>
        <dbReference type="ARBA" id="ARBA00022692"/>
    </source>
</evidence>
<dbReference type="GO" id="GO:0007409">
    <property type="term" value="P:axonogenesis"/>
    <property type="evidence" value="ECO:0007669"/>
    <property type="project" value="TreeGrafter"/>
</dbReference>
<keyword evidence="2" id="KW-0812">Transmembrane</keyword>
<dbReference type="PANTHER" id="PTHR23103:SF15">
    <property type="entry name" value="AMYLOID-BETA-LIKE PROTEIN"/>
    <property type="match status" value="1"/>
</dbReference>
<evidence type="ECO:0000313" key="7">
    <source>
        <dbReference type="EMBL" id="KAJ1522986.1"/>
    </source>
</evidence>
<dbReference type="InterPro" id="IPR015849">
    <property type="entry name" value="Amyloid_glyco_heparin-bd"/>
</dbReference>
<keyword evidence="3" id="KW-1133">Transmembrane helix</keyword>
<dbReference type="Gene3D" id="3.90.570.10">
    <property type="entry name" value="Amyloidogenic glycoprotein, heparin-binding domain"/>
    <property type="match status" value="1"/>
</dbReference>
<organism evidence="7 8">
    <name type="scientific">Megalurothrips usitatus</name>
    <name type="common">bean blossom thrips</name>
    <dbReference type="NCBI Taxonomy" id="439358"/>
    <lineage>
        <taxon>Eukaryota</taxon>
        <taxon>Metazoa</taxon>
        <taxon>Ecdysozoa</taxon>
        <taxon>Arthropoda</taxon>
        <taxon>Hexapoda</taxon>
        <taxon>Insecta</taxon>
        <taxon>Pterygota</taxon>
        <taxon>Neoptera</taxon>
        <taxon>Paraneoptera</taxon>
        <taxon>Thysanoptera</taxon>
        <taxon>Terebrantia</taxon>
        <taxon>Thripoidea</taxon>
        <taxon>Thripidae</taxon>
        <taxon>Megalurothrips</taxon>
    </lineage>
</organism>
<dbReference type="GO" id="GO:0008201">
    <property type="term" value="F:heparin binding"/>
    <property type="evidence" value="ECO:0007669"/>
    <property type="project" value="UniProtKB-UniRule"/>
</dbReference>
<evidence type="ECO:0000256" key="3">
    <source>
        <dbReference type="ARBA" id="ARBA00022989"/>
    </source>
</evidence>
<reference evidence="7" key="1">
    <citation type="submission" date="2022-12" db="EMBL/GenBank/DDBJ databases">
        <title>Chromosome-level genome assembly of the bean flower thrips Megalurothrips usitatus.</title>
        <authorList>
            <person name="Ma L."/>
            <person name="Liu Q."/>
            <person name="Li H."/>
            <person name="Cai W."/>
        </authorList>
    </citation>
    <scope>NUCLEOTIDE SEQUENCE</scope>
    <source>
        <strain evidence="7">Cailab_2022a</strain>
    </source>
</reference>
<evidence type="ECO:0000256" key="4">
    <source>
        <dbReference type="ARBA" id="ARBA00023136"/>
    </source>
</evidence>
<dbReference type="PANTHER" id="PTHR23103">
    <property type="entry name" value="ALZHEIMER'S DISEASE BETA-AMYLOID RELATED"/>
    <property type="match status" value="1"/>
</dbReference>
<comment type="caution">
    <text evidence="5">Lacks conserved residue(s) required for the propagation of feature annotation.</text>
</comment>
<dbReference type="InterPro" id="IPR036454">
    <property type="entry name" value="Amyloid_glyco_heparin-bd_sf"/>
</dbReference>
<dbReference type="EMBL" id="JAPTSV010000011">
    <property type="protein sequence ID" value="KAJ1522986.1"/>
    <property type="molecule type" value="Genomic_DNA"/>
</dbReference>
<evidence type="ECO:0000256" key="5">
    <source>
        <dbReference type="PROSITE-ProRule" id="PRU01217"/>
    </source>
</evidence>
<comment type="caution">
    <text evidence="7">The sequence shown here is derived from an EMBL/GenBank/DDBJ whole genome shotgun (WGS) entry which is preliminary data.</text>
</comment>
<evidence type="ECO:0000259" key="6">
    <source>
        <dbReference type="PROSITE" id="PS51869"/>
    </source>
</evidence>
<dbReference type="GO" id="GO:0007417">
    <property type="term" value="P:central nervous system development"/>
    <property type="evidence" value="ECO:0007669"/>
    <property type="project" value="TreeGrafter"/>
</dbReference>
<dbReference type="AlphaFoldDB" id="A0AAV7XDL9"/>
<dbReference type="GO" id="GO:0043025">
    <property type="term" value="C:neuronal cell body"/>
    <property type="evidence" value="ECO:0007669"/>
    <property type="project" value="TreeGrafter"/>
</dbReference>
<dbReference type="Proteomes" id="UP001075354">
    <property type="component" value="Chromosome 11"/>
</dbReference>
<feature type="domain" description="E1" evidence="6">
    <location>
        <begin position="22"/>
        <end position="77"/>
    </location>
</feature>
<sequence length="77" mass="8771">MPSSPERVTMDATRVSDTLPPIHFEPQVAFLCSEGQSFHPQYMSDQGRWTTDPESKVSCLKDKVDVLTYCKKVSRLH</sequence>
<evidence type="ECO:0000256" key="1">
    <source>
        <dbReference type="ARBA" id="ARBA00004479"/>
    </source>
</evidence>
<dbReference type="SUPFAM" id="SSF56491">
    <property type="entry name" value="A heparin-binding domain"/>
    <property type="match status" value="1"/>
</dbReference>
<keyword evidence="4" id="KW-0472">Membrane</keyword>
<evidence type="ECO:0000313" key="8">
    <source>
        <dbReference type="Proteomes" id="UP001075354"/>
    </source>
</evidence>
<comment type="subcellular location">
    <subcellularLocation>
        <location evidence="1">Membrane</location>
        <topology evidence="1">Single-pass type I membrane protein</topology>
    </subcellularLocation>
</comment>
<accession>A0AAV7XDL9</accession>
<dbReference type="InterPro" id="IPR008154">
    <property type="entry name" value="Amyloid_glyco_extra"/>
</dbReference>
<name>A0AAV7XDL9_9NEOP</name>
<proteinExistence type="inferred from homology"/>
<dbReference type="Pfam" id="PF02177">
    <property type="entry name" value="APP_N"/>
    <property type="match status" value="1"/>
</dbReference>
<dbReference type="InterPro" id="IPR008155">
    <property type="entry name" value="Amyloid_glyco"/>
</dbReference>
<dbReference type="GO" id="GO:0016020">
    <property type="term" value="C:membrane"/>
    <property type="evidence" value="ECO:0007669"/>
    <property type="project" value="UniProtKB-SubCell"/>
</dbReference>
<protein>
    <recommendedName>
        <fullName evidence="6">E1 domain-containing protein</fullName>
    </recommendedName>
</protein>
<comment type="similarity">
    <text evidence="5">Belongs to the APP family.</text>
</comment>
<gene>
    <name evidence="7" type="ORF">ONE63_002122</name>
</gene>